<evidence type="ECO:0000256" key="2">
    <source>
        <dbReference type="ARBA" id="ARBA00022898"/>
    </source>
</evidence>
<dbReference type="Gene3D" id="3.40.640.10">
    <property type="entry name" value="Type I PLP-dependent aspartate aminotransferase-like (Major domain)"/>
    <property type="match status" value="1"/>
</dbReference>
<evidence type="ECO:0000256" key="5">
    <source>
        <dbReference type="ARBA" id="ARBA00023163"/>
    </source>
</evidence>
<dbReference type="PANTHER" id="PTHR46577">
    <property type="entry name" value="HTH-TYPE TRANSCRIPTIONAL REGULATORY PROTEIN GABR"/>
    <property type="match status" value="1"/>
</dbReference>
<accession>A0A561EX83</accession>
<evidence type="ECO:0000256" key="4">
    <source>
        <dbReference type="ARBA" id="ARBA00023125"/>
    </source>
</evidence>
<name>A0A561EX83_9ACTN</name>
<dbReference type="SUPFAM" id="SSF46785">
    <property type="entry name" value="Winged helix' DNA-binding domain"/>
    <property type="match status" value="1"/>
</dbReference>
<dbReference type="Pfam" id="PF00392">
    <property type="entry name" value="GntR"/>
    <property type="match status" value="1"/>
</dbReference>
<evidence type="ECO:0000256" key="6">
    <source>
        <dbReference type="SAM" id="MobiDB-lite"/>
    </source>
</evidence>
<keyword evidence="9" id="KW-1185">Reference proteome</keyword>
<dbReference type="Pfam" id="PF00155">
    <property type="entry name" value="Aminotran_1_2"/>
    <property type="match status" value="1"/>
</dbReference>
<dbReference type="InterPro" id="IPR036390">
    <property type="entry name" value="WH_DNA-bd_sf"/>
</dbReference>
<proteinExistence type="inferred from homology"/>
<sequence length="500" mass="53243">MTEWQSTVTPPALARLLTSARLPEPARHRPAYRTLASQVRLLVSEGRLPVGARLPAERELAQALSLSRTTVATAYETLRTEGYLRSRRGSGSWTALPEGSRPPSDALHPVPPDESESMLDLGVAALPAPQPHLGQAAARAVEQLPAYAAGHGHFPTGVPVLREAIAQRYTERGLPTTPDQILVTTGAMGALHLARRALLGRGDRVAVEAPSYAHTLQSLRRGGARLVPVPHAWPGGPTALPRWDVAEWQRVLRGAAPRLAFVIPDFQNPTGALIDEEQRRELLAAARAAGTTVLVDETPAELGWGVRPEELPRPTAALDRAAQVITIGSASKILWGGLRIGWLRGTPGLVRQLATDRIYTDVGTPVLDQLIAATLLTEHFAEVRAQQQERLRASAEALAAALREQLPRWQFAYPSGGLAFWVATDGISGAALAQAGERLGVRIAAGSRFGVDGAFEHHIRIPLTVPAPGAPAAVARLAAAAEPAATRRWTAADGTPPLAV</sequence>
<dbReference type="GO" id="GO:0003700">
    <property type="term" value="F:DNA-binding transcription factor activity"/>
    <property type="evidence" value="ECO:0007669"/>
    <property type="project" value="InterPro"/>
</dbReference>
<feature type="region of interest" description="Disordered" evidence="6">
    <location>
        <begin position="88"/>
        <end position="116"/>
    </location>
</feature>
<dbReference type="SMART" id="SM00345">
    <property type="entry name" value="HTH_GNTR"/>
    <property type="match status" value="1"/>
</dbReference>
<gene>
    <name evidence="8" type="ORF">FB465_5365</name>
</gene>
<dbReference type="InterPro" id="IPR000524">
    <property type="entry name" value="Tscrpt_reg_HTH_GntR"/>
</dbReference>
<dbReference type="PANTHER" id="PTHR46577:SF1">
    <property type="entry name" value="HTH-TYPE TRANSCRIPTIONAL REGULATORY PROTEIN GABR"/>
    <property type="match status" value="1"/>
</dbReference>
<comment type="caution">
    <text evidence="8">The sequence shown here is derived from an EMBL/GenBank/DDBJ whole genome shotgun (WGS) entry which is preliminary data.</text>
</comment>
<dbReference type="PRINTS" id="PR00035">
    <property type="entry name" value="HTHGNTR"/>
</dbReference>
<dbReference type="RefSeq" id="WP_246192846.1">
    <property type="nucleotide sequence ID" value="NZ_BAAABR010000017.1"/>
</dbReference>
<dbReference type="InterPro" id="IPR015421">
    <property type="entry name" value="PyrdxlP-dep_Trfase_major"/>
</dbReference>
<dbReference type="CDD" id="cd00609">
    <property type="entry name" value="AAT_like"/>
    <property type="match status" value="1"/>
</dbReference>
<organism evidence="8 9">
    <name type="scientific">Kitasatospora atroaurantiaca</name>
    <dbReference type="NCBI Taxonomy" id="285545"/>
    <lineage>
        <taxon>Bacteria</taxon>
        <taxon>Bacillati</taxon>
        <taxon>Actinomycetota</taxon>
        <taxon>Actinomycetes</taxon>
        <taxon>Kitasatosporales</taxon>
        <taxon>Streptomycetaceae</taxon>
        <taxon>Kitasatospora</taxon>
    </lineage>
</organism>
<evidence type="ECO:0000256" key="3">
    <source>
        <dbReference type="ARBA" id="ARBA00023015"/>
    </source>
</evidence>
<protein>
    <submittedName>
        <fullName evidence="8">GntR family transcriptional regulator</fullName>
    </submittedName>
</protein>
<dbReference type="Proteomes" id="UP000318416">
    <property type="component" value="Unassembled WGS sequence"/>
</dbReference>
<dbReference type="Gene3D" id="1.10.10.10">
    <property type="entry name" value="Winged helix-like DNA-binding domain superfamily/Winged helix DNA-binding domain"/>
    <property type="match status" value="1"/>
</dbReference>
<dbReference type="InterPro" id="IPR015424">
    <property type="entry name" value="PyrdxlP-dep_Trfase"/>
</dbReference>
<reference evidence="8 9" key="1">
    <citation type="submission" date="2019-06" db="EMBL/GenBank/DDBJ databases">
        <title>Sequencing the genomes of 1000 actinobacteria strains.</title>
        <authorList>
            <person name="Klenk H.-P."/>
        </authorList>
    </citation>
    <scope>NUCLEOTIDE SEQUENCE [LARGE SCALE GENOMIC DNA]</scope>
    <source>
        <strain evidence="8 9">DSM 41649</strain>
    </source>
</reference>
<dbReference type="SUPFAM" id="SSF53383">
    <property type="entry name" value="PLP-dependent transferases"/>
    <property type="match status" value="1"/>
</dbReference>
<dbReference type="GO" id="GO:0003677">
    <property type="term" value="F:DNA binding"/>
    <property type="evidence" value="ECO:0007669"/>
    <property type="project" value="UniProtKB-KW"/>
</dbReference>
<dbReference type="InterPro" id="IPR051446">
    <property type="entry name" value="HTH_trans_reg/aminotransferase"/>
</dbReference>
<dbReference type="AlphaFoldDB" id="A0A561EX83"/>
<dbReference type="PROSITE" id="PS50949">
    <property type="entry name" value="HTH_GNTR"/>
    <property type="match status" value="1"/>
</dbReference>
<dbReference type="InterPro" id="IPR004839">
    <property type="entry name" value="Aminotransferase_I/II_large"/>
</dbReference>
<keyword evidence="5" id="KW-0804">Transcription</keyword>
<dbReference type="InterPro" id="IPR036388">
    <property type="entry name" value="WH-like_DNA-bd_sf"/>
</dbReference>
<dbReference type="CDD" id="cd07377">
    <property type="entry name" value="WHTH_GntR"/>
    <property type="match status" value="1"/>
</dbReference>
<evidence type="ECO:0000256" key="1">
    <source>
        <dbReference type="ARBA" id="ARBA00005384"/>
    </source>
</evidence>
<feature type="domain" description="HTH gntR-type" evidence="7">
    <location>
        <begin position="29"/>
        <end position="97"/>
    </location>
</feature>
<dbReference type="GO" id="GO:0030170">
    <property type="term" value="F:pyridoxal phosphate binding"/>
    <property type="evidence" value="ECO:0007669"/>
    <property type="project" value="InterPro"/>
</dbReference>
<dbReference type="EMBL" id="VIVR01000001">
    <property type="protein sequence ID" value="TWE20220.1"/>
    <property type="molecule type" value="Genomic_DNA"/>
</dbReference>
<evidence type="ECO:0000313" key="8">
    <source>
        <dbReference type="EMBL" id="TWE20220.1"/>
    </source>
</evidence>
<comment type="similarity">
    <text evidence="1">In the C-terminal section; belongs to the class-I pyridoxal-phosphate-dependent aminotransferase family.</text>
</comment>
<keyword evidence="2" id="KW-0663">Pyridoxal phosphate</keyword>
<evidence type="ECO:0000259" key="7">
    <source>
        <dbReference type="PROSITE" id="PS50949"/>
    </source>
</evidence>
<keyword evidence="3" id="KW-0805">Transcription regulation</keyword>
<keyword evidence="4" id="KW-0238">DNA-binding</keyword>
<evidence type="ECO:0000313" key="9">
    <source>
        <dbReference type="Proteomes" id="UP000318416"/>
    </source>
</evidence>